<dbReference type="AlphaFoldDB" id="A0A8S9IP11"/>
<dbReference type="EMBL" id="QGKY02001015">
    <property type="protein sequence ID" value="KAF2571591.1"/>
    <property type="molecule type" value="Genomic_DNA"/>
</dbReference>
<name>A0A8S9IP11_BRACR</name>
<feature type="compositionally biased region" description="Basic and acidic residues" evidence="1">
    <location>
        <begin position="29"/>
        <end position="41"/>
    </location>
</feature>
<feature type="compositionally biased region" description="Polar residues" evidence="1">
    <location>
        <begin position="42"/>
        <end position="55"/>
    </location>
</feature>
<feature type="region of interest" description="Disordered" evidence="1">
    <location>
        <begin position="1"/>
        <end position="56"/>
    </location>
</feature>
<feature type="compositionally biased region" description="Polar residues" evidence="1">
    <location>
        <begin position="1"/>
        <end position="23"/>
    </location>
</feature>
<proteinExistence type="predicted"/>
<accession>A0A8S9IP11</accession>
<evidence type="ECO:0000256" key="1">
    <source>
        <dbReference type="SAM" id="MobiDB-lite"/>
    </source>
</evidence>
<protein>
    <submittedName>
        <fullName evidence="2">Uncharacterized protein</fullName>
    </submittedName>
</protein>
<reference evidence="2" key="1">
    <citation type="submission" date="2019-12" db="EMBL/GenBank/DDBJ databases">
        <title>Genome sequencing and annotation of Brassica cretica.</title>
        <authorList>
            <person name="Studholme D.J."/>
            <person name="Sarris P.F."/>
        </authorList>
    </citation>
    <scope>NUCLEOTIDE SEQUENCE</scope>
    <source>
        <strain evidence="2">PFS-102/07</strain>
        <tissue evidence="2">Leaf</tissue>
    </source>
</reference>
<comment type="caution">
    <text evidence="2">The sequence shown here is derived from an EMBL/GenBank/DDBJ whole genome shotgun (WGS) entry which is preliminary data.</text>
</comment>
<gene>
    <name evidence="2" type="ORF">F2Q70_00002969</name>
</gene>
<organism evidence="2">
    <name type="scientific">Brassica cretica</name>
    <name type="common">Mustard</name>
    <dbReference type="NCBI Taxonomy" id="69181"/>
    <lineage>
        <taxon>Eukaryota</taxon>
        <taxon>Viridiplantae</taxon>
        <taxon>Streptophyta</taxon>
        <taxon>Embryophyta</taxon>
        <taxon>Tracheophyta</taxon>
        <taxon>Spermatophyta</taxon>
        <taxon>Magnoliopsida</taxon>
        <taxon>eudicotyledons</taxon>
        <taxon>Gunneridae</taxon>
        <taxon>Pentapetalae</taxon>
        <taxon>rosids</taxon>
        <taxon>malvids</taxon>
        <taxon>Brassicales</taxon>
        <taxon>Brassicaceae</taxon>
        <taxon>Brassiceae</taxon>
        <taxon>Brassica</taxon>
    </lineage>
</organism>
<evidence type="ECO:0000313" key="2">
    <source>
        <dbReference type="EMBL" id="KAF2571591.1"/>
    </source>
</evidence>
<sequence length="95" mass="10885">MSLQRTLRQNLVRTKYRLSQGNRHVSKSATDKLEYGKRTTDKPSSVATQRPSTHTARLLRSDRARTRLGRYVVTELDTNPCILVYSLMLSPENHG</sequence>